<comment type="caution">
    <text evidence="3">The sequence shown here is derived from an EMBL/GenBank/DDBJ whole genome shotgun (WGS) entry which is preliminary data.</text>
</comment>
<evidence type="ECO:0000313" key="4">
    <source>
        <dbReference type="Proteomes" id="UP000822688"/>
    </source>
</evidence>
<keyword evidence="4" id="KW-1185">Reference proteome</keyword>
<sequence>MKIVSAGMKIFERLQSKEADTTCDFRISSEGLPLLLPHMTKQIVRASMKDFRLLLANKVISFSTFKGSDFAVALKELNHARCCVVALTTEGPDASTNPGAMSTAVACWKGRSNISVLITKAEADQMYQRLSFGDKLAEPTLAEAKPITPDEVAVGMVEVESKRIQIDDLQSTDAGSKIDQVVTHNIDEELQNGTVPGNGD</sequence>
<dbReference type="PANTHER" id="PTHR22808">
    <property type="entry name" value="NCL1 YEAST -RELATED NOL1/NOP2/FMU SUN DOMAIN-CONTAINING"/>
    <property type="match status" value="1"/>
</dbReference>
<evidence type="ECO:0000259" key="1">
    <source>
        <dbReference type="Pfam" id="PF25376"/>
    </source>
</evidence>
<reference evidence="3" key="1">
    <citation type="submission" date="2020-06" db="EMBL/GenBank/DDBJ databases">
        <title>WGS assembly of Ceratodon purpureus strain R40.</title>
        <authorList>
            <person name="Carey S.B."/>
            <person name="Jenkins J."/>
            <person name="Shu S."/>
            <person name="Lovell J.T."/>
            <person name="Sreedasyam A."/>
            <person name="Maumus F."/>
            <person name="Tiley G.P."/>
            <person name="Fernandez-Pozo N."/>
            <person name="Barry K."/>
            <person name="Chen C."/>
            <person name="Wang M."/>
            <person name="Lipzen A."/>
            <person name="Daum C."/>
            <person name="Saski C.A."/>
            <person name="Payton A.C."/>
            <person name="Mcbreen J.C."/>
            <person name="Conrad R.E."/>
            <person name="Kollar L.M."/>
            <person name="Olsson S."/>
            <person name="Huttunen S."/>
            <person name="Landis J.B."/>
            <person name="Wickett N.J."/>
            <person name="Johnson M.G."/>
            <person name="Rensing S.A."/>
            <person name="Grimwood J."/>
            <person name="Schmutz J."/>
            <person name="Mcdaniel S.F."/>
        </authorList>
    </citation>
    <scope>NUCLEOTIDE SEQUENCE</scope>
    <source>
        <strain evidence="3">R40</strain>
    </source>
</reference>
<protein>
    <submittedName>
        <fullName evidence="3">Uncharacterized protein</fullName>
    </submittedName>
</protein>
<feature type="domain" description="RNA cytosine-C(5)-methyltransferase NSUN2-like pre-PUA" evidence="1">
    <location>
        <begin position="1"/>
        <end position="40"/>
    </location>
</feature>
<evidence type="ECO:0000313" key="3">
    <source>
        <dbReference type="EMBL" id="KAG0558873.1"/>
    </source>
</evidence>
<dbReference type="EMBL" id="CM026431">
    <property type="protein sequence ID" value="KAG0558873.1"/>
    <property type="molecule type" value="Genomic_DNA"/>
</dbReference>
<dbReference type="GO" id="GO:0008173">
    <property type="term" value="F:RNA methyltransferase activity"/>
    <property type="evidence" value="ECO:0007669"/>
    <property type="project" value="InterPro"/>
</dbReference>
<dbReference type="Pfam" id="PF25376">
    <property type="entry name" value="Pre-PUA_NSUN2"/>
    <property type="match status" value="1"/>
</dbReference>
<name>A0A8T0GIN3_CERPU</name>
<dbReference type="GO" id="GO:0001510">
    <property type="term" value="P:RNA methylation"/>
    <property type="evidence" value="ECO:0007669"/>
    <property type="project" value="InterPro"/>
</dbReference>
<feature type="domain" description="RNA cytosine-C(5)-methyltransferase NSUN2-like PUA" evidence="2">
    <location>
        <begin position="42"/>
        <end position="131"/>
    </location>
</feature>
<evidence type="ECO:0000259" key="2">
    <source>
        <dbReference type="Pfam" id="PF25378"/>
    </source>
</evidence>
<dbReference type="AlphaFoldDB" id="A0A8T0GIN3"/>
<dbReference type="InterPro" id="IPR057285">
    <property type="entry name" value="Pre-PUA_NSUN2"/>
</dbReference>
<dbReference type="Proteomes" id="UP000822688">
    <property type="component" value="Chromosome 10"/>
</dbReference>
<gene>
    <name evidence="3" type="ORF">KC19_10G060800</name>
</gene>
<dbReference type="Pfam" id="PF25378">
    <property type="entry name" value="PUA_NSUN2"/>
    <property type="match status" value="1"/>
</dbReference>
<proteinExistence type="predicted"/>
<dbReference type="InterPro" id="IPR057286">
    <property type="entry name" value="PUA_NSUN2"/>
</dbReference>
<accession>A0A8T0GIN3</accession>
<organism evidence="3 4">
    <name type="scientific">Ceratodon purpureus</name>
    <name type="common">Fire moss</name>
    <name type="synonym">Dicranum purpureum</name>
    <dbReference type="NCBI Taxonomy" id="3225"/>
    <lineage>
        <taxon>Eukaryota</taxon>
        <taxon>Viridiplantae</taxon>
        <taxon>Streptophyta</taxon>
        <taxon>Embryophyta</taxon>
        <taxon>Bryophyta</taxon>
        <taxon>Bryophytina</taxon>
        <taxon>Bryopsida</taxon>
        <taxon>Dicranidae</taxon>
        <taxon>Pseudoditrichales</taxon>
        <taxon>Ditrichaceae</taxon>
        <taxon>Ceratodon</taxon>
    </lineage>
</organism>
<dbReference type="InterPro" id="IPR023267">
    <property type="entry name" value="RCMT"/>
</dbReference>
<dbReference type="PANTHER" id="PTHR22808:SF1">
    <property type="entry name" value="RNA CYTOSINE-C(5)-METHYLTRANSFERASE NSUN2-RELATED"/>
    <property type="match status" value="1"/>
</dbReference>